<proteinExistence type="predicted"/>
<gene>
    <name evidence="2" type="ORF">HZH66_005495</name>
</gene>
<feature type="region of interest" description="Disordered" evidence="1">
    <location>
        <begin position="1"/>
        <end position="47"/>
    </location>
</feature>
<evidence type="ECO:0000313" key="3">
    <source>
        <dbReference type="Proteomes" id="UP000614350"/>
    </source>
</evidence>
<reference evidence="2" key="1">
    <citation type="journal article" date="2020" name="G3 (Bethesda)">
        <title>High-Quality Assemblies for Three Invasive Social Wasps from the &lt;i&gt;Vespula&lt;/i&gt; Genus.</title>
        <authorList>
            <person name="Harrop T.W.R."/>
            <person name="Guhlin J."/>
            <person name="McLaughlin G.M."/>
            <person name="Permina E."/>
            <person name="Stockwell P."/>
            <person name="Gilligan J."/>
            <person name="Le Lec M.F."/>
            <person name="Gruber M.A.M."/>
            <person name="Quinn O."/>
            <person name="Lovegrove M."/>
            <person name="Duncan E.J."/>
            <person name="Remnant E.J."/>
            <person name="Van Eeckhoven J."/>
            <person name="Graham B."/>
            <person name="Knapp R.A."/>
            <person name="Langford K.W."/>
            <person name="Kronenberg Z."/>
            <person name="Press M.O."/>
            <person name="Eacker S.M."/>
            <person name="Wilson-Rankin E.E."/>
            <person name="Purcell J."/>
            <person name="Lester P.J."/>
            <person name="Dearden P.K."/>
        </authorList>
    </citation>
    <scope>NUCLEOTIDE SEQUENCE</scope>
    <source>
        <strain evidence="2">Marl-1</strain>
    </source>
</reference>
<protein>
    <submittedName>
        <fullName evidence="2">Uncharacterized protein</fullName>
    </submittedName>
</protein>
<accession>A0A834K5A1</accession>
<evidence type="ECO:0000256" key="1">
    <source>
        <dbReference type="SAM" id="MobiDB-lite"/>
    </source>
</evidence>
<evidence type="ECO:0000313" key="2">
    <source>
        <dbReference type="EMBL" id="KAF7400311.1"/>
    </source>
</evidence>
<organism evidence="2 3">
    <name type="scientific">Vespula vulgaris</name>
    <name type="common">Yellow jacket</name>
    <name type="synonym">Wasp</name>
    <dbReference type="NCBI Taxonomy" id="7454"/>
    <lineage>
        <taxon>Eukaryota</taxon>
        <taxon>Metazoa</taxon>
        <taxon>Ecdysozoa</taxon>
        <taxon>Arthropoda</taxon>
        <taxon>Hexapoda</taxon>
        <taxon>Insecta</taxon>
        <taxon>Pterygota</taxon>
        <taxon>Neoptera</taxon>
        <taxon>Endopterygota</taxon>
        <taxon>Hymenoptera</taxon>
        <taxon>Apocrita</taxon>
        <taxon>Aculeata</taxon>
        <taxon>Vespoidea</taxon>
        <taxon>Vespidae</taxon>
        <taxon>Vespinae</taxon>
        <taxon>Vespula</taxon>
    </lineage>
</organism>
<comment type="caution">
    <text evidence="2">The sequence shown here is derived from an EMBL/GenBank/DDBJ whole genome shotgun (WGS) entry which is preliminary data.</text>
</comment>
<dbReference type="AlphaFoldDB" id="A0A834K5A1"/>
<keyword evidence="3" id="KW-1185">Reference proteome</keyword>
<name>A0A834K5A1_VESVU</name>
<sequence length="79" mass="9175">MAAEEESPVATFEKRNSVHVEGLNTRNAQKGGYTESMNESQRKEERGKRFRLSIMDHYPDSIYDPSERGTFRPFYDPSD</sequence>
<dbReference type="Proteomes" id="UP000614350">
    <property type="component" value="Unassembled WGS sequence"/>
</dbReference>
<dbReference type="EMBL" id="JACSEA010000005">
    <property type="protein sequence ID" value="KAF7400311.1"/>
    <property type="molecule type" value="Genomic_DNA"/>
</dbReference>